<accession>A0ABR2AI03</accession>
<evidence type="ECO:0000313" key="1">
    <source>
        <dbReference type="EMBL" id="KAK8492717.1"/>
    </source>
</evidence>
<gene>
    <name evidence="1" type="ORF">V6N12_017072</name>
</gene>
<keyword evidence="2" id="KW-1185">Reference proteome</keyword>
<dbReference type="PANTHER" id="PTHR33312">
    <property type="entry name" value="MEMBRANE-ASSOCIATED KINASE REGULATOR 4-RELATED"/>
    <property type="match status" value="1"/>
</dbReference>
<evidence type="ECO:0000313" key="2">
    <source>
        <dbReference type="Proteomes" id="UP001472677"/>
    </source>
</evidence>
<evidence type="ECO:0008006" key="3">
    <source>
        <dbReference type="Google" id="ProtNLM"/>
    </source>
</evidence>
<sequence>MAVSRLLPNVAEIEDDEFIEMVVSSYSNFFCNSSISSISSPPHFPIEFEFQMSSSSMETEPTTSPADELFYKGKLLPLHRLNSTLVYEDFYTTPLTNTAATTPFESCNVSPSESCRISRELNPEECLFEYTTEALSGGCNGENHRKKPSSISSKLKAYRAYLKSLFNISGCSSESCSAAKVADEGSVLRAKDRSMMMKSTKKAPFGKIRHRRSFSSSVNQNLQFLKRSNSGNVEVESPVQGAIAHCKQSQLIRSREPLTHTNKL</sequence>
<dbReference type="Proteomes" id="UP001472677">
    <property type="component" value="Unassembled WGS sequence"/>
</dbReference>
<dbReference type="InterPro" id="IPR039620">
    <property type="entry name" value="BKI1/MAKR1/3/4"/>
</dbReference>
<comment type="caution">
    <text evidence="1">The sequence shown here is derived from an EMBL/GenBank/DDBJ whole genome shotgun (WGS) entry which is preliminary data.</text>
</comment>
<dbReference type="EMBL" id="JBBPBM010000706">
    <property type="protein sequence ID" value="KAK8492717.1"/>
    <property type="molecule type" value="Genomic_DNA"/>
</dbReference>
<protein>
    <recommendedName>
        <fullName evidence="3">Membrane-associated kinase regulator 4</fullName>
    </recommendedName>
</protein>
<name>A0ABR2AI03_9ROSI</name>
<reference evidence="1 2" key="1">
    <citation type="journal article" date="2024" name="G3 (Bethesda)">
        <title>Genome assembly of Hibiscus sabdariffa L. provides insights into metabolisms of medicinal natural products.</title>
        <authorList>
            <person name="Kim T."/>
        </authorList>
    </citation>
    <scope>NUCLEOTIDE SEQUENCE [LARGE SCALE GENOMIC DNA]</scope>
    <source>
        <strain evidence="1">TK-2024</strain>
        <tissue evidence="1">Old leaves</tissue>
    </source>
</reference>
<proteinExistence type="predicted"/>
<organism evidence="1 2">
    <name type="scientific">Hibiscus sabdariffa</name>
    <name type="common">roselle</name>
    <dbReference type="NCBI Taxonomy" id="183260"/>
    <lineage>
        <taxon>Eukaryota</taxon>
        <taxon>Viridiplantae</taxon>
        <taxon>Streptophyta</taxon>
        <taxon>Embryophyta</taxon>
        <taxon>Tracheophyta</taxon>
        <taxon>Spermatophyta</taxon>
        <taxon>Magnoliopsida</taxon>
        <taxon>eudicotyledons</taxon>
        <taxon>Gunneridae</taxon>
        <taxon>Pentapetalae</taxon>
        <taxon>rosids</taxon>
        <taxon>malvids</taxon>
        <taxon>Malvales</taxon>
        <taxon>Malvaceae</taxon>
        <taxon>Malvoideae</taxon>
        <taxon>Hibiscus</taxon>
    </lineage>
</organism>
<dbReference type="PANTHER" id="PTHR33312:SF5">
    <property type="entry name" value="MEMBRANE-ASSOCIATED KINASE REGULATOR 4-RELATED"/>
    <property type="match status" value="1"/>
</dbReference>